<sequence>MESVLLLPRPFLLTIGLVIFCANFSTIWFYGEDSPNTTPAINQANLHIFYRSFLDDTLPPCNNGFLDMKSYLNPPCRAKSFELEDTARCLDRLFHSDRSYPYQTQLYERLPTSQTPEGAGQTTSENKLVHFIFVGDSTIRQHFYNLLKFLPDYDLEFDTPIGSKRGKLHMDATVTSRILNFHASFHWEPRFSNRTNDIFSKWTSKDDVVRVIVLGMSLHHIMHLQEDSSQYSEFKRGLTELLPVLQRVAKHNKVVWVKQYTVIDNPFISSIFYNHMSNLIQIRPSIYQFNSLVGNTLRDSEIVLWNTGDLIVEGYIRSCFILPRNDLEFTGKAYFSCPDLVHPGFVAQAYATNLFLNEVCHHADDDV</sequence>
<protein>
    <submittedName>
        <fullName evidence="2">Uncharacterized protein</fullName>
    </submittedName>
</protein>
<gene>
    <name evidence="2" type="ORF">GHT06_011183</name>
</gene>
<name>A0AAD5KZI9_9CRUS</name>
<evidence type="ECO:0000256" key="1">
    <source>
        <dbReference type="SAM" id="Phobius"/>
    </source>
</evidence>
<evidence type="ECO:0000313" key="3">
    <source>
        <dbReference type="Proteomes" id="UP000820818"/>
    </source>
</evidence>
<accession>A0AAD5KZI9</accession>
<reference evidence="2 3" key="1">
    <citation type="submission" date="2022-05" db="EMBL/GenBank/DDBJ databases">
        <title>A multi-omics perspective on studying reproductive biology in Daphnia sinensis.</title>
        <authorList>
            <person name="Jia J."/>
        </authorList>
    </citation>
    <scope>NUCLEOTIDE SEQUENCE [LARGE SCALE GENOMIC DNA]</scope>
    <source>
        <strain evidence="2 3">WSL</strain>
    </source>
</reference>
<keyword evidence="1" id="KW-0472">Membrane</keyword>
<dbReference type="Proteomes" id="UP000820818">
    <property type="component" value="Linkage Group LG2"/>
</dbReference>
<comment type="caution">
    <text evidence="2">The sequence shown here is derived from an EMBL/GenBank/DDBJ whole genome shotgun (WGS) entry which is preliminary data.</text>
</comment>
<feature type="transmembrane region" description="Helical" evidence="1">
    <location>
        <begin position="12"/>
        <end position="31"/>
    </location>
</feature>
<keyword evidence="1" id="KW-0812">Transmembrane</keyword>
<dbReference type="AlphaFoldDB" id="A0AAD5KZI9"/>
<keyword evidence="1" id="KW-1133">Transmembrane helix</keyword>
<proteinExistence type="predicted"/>
<evidence type="ECO:0000313" key="2">
    <source>
        <dbReference type="EMBL" id="KAI9563719.1"/>
    </source>
</evidence>
<dbReference type="EMBL" id="WJBH02000002">
    <property type="protein sequence ID" value="KAI9563719.1"/>
    <property type="molecule type" value="Genomic_DNA"/>
</dbReference>
<organism evidence="2 3">
    <name type="scientific">Daphnia sinensis</name>
    <dbReference type="NCBI Taxonomy" id="1820382"/>
    <lineage>
        <taxon>Eukaryota</taxon>
        <taxon>Metazoa</taxon>
        <taxon>Ecdysozoa</taxon>
        <taxon>Arthropoda</taxon>
        <taxon>Crustacea</taxon>
        <taxon>Branchiopoda</taxon>
        <taxon>Diplostraca</taxon>
        <taxon>Cladocera</taxon>
        <taxon>Anomopoda</taxon>
        <taxon>Daphniidae</taxon>
        <taxon>Daphnia</taxon>
        <taxon>Daphnia similis group</taxon>
    </lineage>
</organism>
<keyword evidence="3" id="KW-1185">Reference proteome</keyword>